<proteinExistence type="predicted"/>
<feature type="transmembrane region" description="Helical" evidence="1">
    <location>
        <begin position="896"/>
        <end position="919"/>
    </location>
</feature>
<dbReference type="RefSeq" id="WP_136692457.1">
    <property type="nucleotide sequence ID" value="NZ_SSHH01000001.1"/>
</dbReference>
<dbReference type="SUPFAM" id="SSF82714">
    <property type="entry name" value="Multidrug efflux transporter AcrB TolC docking domain, DN and DC subdomains"/>
    <property type="match status" value="2"/>
</dbReference>
<feature type="transmembrane region" description="Helical" evidence="1">
    <location>
        <begin position="461"/>
        <end position="479"/>
    </location>
</feature>
<dbReference type="InterPro" id="IPR027463">
    <property type="entry name" value="AcrB_DN_DC_subdom"/>
</dbReference>
<keyword evidence="1" id="KW-0812">Transmembrane</keyword>
<dbReference type="PANTHER" id="PTHR32063">
    <property type="match status" value="1"/>
</dbReference>
<dbReference type="Gene3D" id="3.30.70.1440">
    <property type="entry name" value="Multidrug efflux transporter AcrB pore domain"/>
    <property type="match status" value="1"/>
</dbReference>
<dbReference type="InterPro" id="IPR001036">
    <property type="entry name" value="Acrflvin-R"/>
</dbReference>
<comment type="caution">
    <text evidence="2">The sequence shown here is derived from an EMBL/GenBank/DDBJ whole genome shotgun (WGS) entry which is preliminary data.</text>
</comment>
<dbReference type="PRINTS" id="PR00702">
    <property type="entry name" value="ACRIFLAVINRP"/>
</dbReference>
<keyword evidence="1" id="KW-0472">Membrane</keyword>
<evidence type="ECO:0000313" key="2">
    <source>
        <dbReference type="EMBL" id="TIX51671.1"/>
    </source>
</evidence>
<dbReference type="EMBL" id="SSHH01000001">
    <property type="protein sequence ID" value="TIX51671.1"/>
    <property type="molecule type" value="Genomic_DNA"/>
</dbReference>
<dbReference type="OrthoDB" id="9806532at2"/>
<protein>
    <submittedName>
        <fullName evidence="2">Efflux RND transporter permease subunit</fullName>
    </submittedName>
</protein>
<dbReference type="Pfam" id="PF00873">
    <property type="entry name" value="ACR_tran"/>
    <property type="match status" value="1"/>
</dbReference>
<feature type="transmembrane region" description="Helical" evidence="1">
    <location>
        <begin position="838"/>
        <end position="857"/>
    </location>
</feature>
<dbReference type="GO" id="GO:0042910">
    <property type="term" value="F:xenobiotic transmembrane transporter activity"/>
    <property type="evidence" value="ECO:0007669"/>
    <property type="project" value="TreeGrafter"/>
</dbReference>
<feature type="transmembrane region" description="Helical" evidence="1">
    <location>
        <begin position="940"/>
        <end position="958"/>
    </location>
</feature>
<feature type="transmembrane region" description="Helical" evidence="1">
    <location>
        <begin position="518"/>
        <end position="537"/>
    </location>
</feature>
<dbReference type="SUPFAM" id="SSF82693">
    <property type="entry name" value="Multidrug efflux transporter AcrB pore domain, PN1, PN2, PC1 and PC2 subdomains"/>
    <property type="match status" value="3"/>
</dbReference>
<keyword evidence="3" id="KW-1185">Reference proteome</keyword>
<feature type="transmembrane region" description="Helical" evidence="1">
    <location>
        <begin position="429"/>
        <end position="449"/>
    </location>
</feature>
<evidence type="ECO:0000313" key="3">
    <source>
        <dbReference type="Proteomes" id="UP000309389"/>
    </source>
</evidence>
<sequence length="1018" mass="108460">MSFATWSIRNPIPPILLFILLAVAGIRGFMGLQIQDLPDLALPTVSVTAVLPGAAPAQLETEVARPLEDALASLDGLKHTNTTITDGTVQIQASFDLDKLLSDALIETKDAVDSARSDLPSDLLQPNVTANNFGTGTALAYAISSSRMDEAELSWFVDDTLTRTVRTVPGVGRVNRVGGIEREVAVTIDPTRLAAVGATVGDVSRALREMQQQSSGGRAQLSGAEQSVRTVSLMAEASELARLPVILSNGQQLRLEQLAIIEDGAADRTQLALLDGKPVVAFEVIRAKGTGEVAVADGVYAALDRLKEQYPDIQLTPVGGSVDYTLEQYDGSMSMLYEGALLSIVVVWLFLRDWRATAIAATALPLSILPTFAAMAWFGFSLNTLTLLALTVVVGILVDDAIVEVENIERHRRQGKSVMQATEEAVEEIAKAVIATTLTLVAVFLPTAMMGGIPGLIFRSFGWTAVIAVVMSLLVARLLTPMLAAHFLKGDAAHASESDRVMRPYIGAVQWCLSHRRITMFVTTAFLGASLALLPLIPTGFLPPDDRSSTRLSFELPPGSPLAATTGVAEEVRAAISEVEGVEHVFVAVGAGGDDQAGAVRRASVTVLLAPRGERPRKTEIEAMMRERLASVAGVRFAIGEGLERLELVLASDDPQSLKAVSRDIERQMRGIEGLSNINSTASLEQPEIVIRPDLPRAAERGVTTDEIGEVVRVATSGDFDAQVARLNLDNRQLYIRVRLPDEARRSIETFENLRVSGREGLVPLSSVAELSMGSGPAQIDRYDRQRFIQLTADLNGMPQGEVLAQVNALPAVADLPAAVSVIAGGGAEIGEELESGFATALVGGLLAIFCVLILLFKDFMQPVTILSAIPLSIGGAFVALVLMGSSLSMPTMIGMVMLMGIVTKNSILLVEHAILGIADHGRTRHDALVHACRMRARPIVMTTVAMIAGMAPIALGYGADASFRQPMALAVIGGLLTSTALSLLVVPVVFTLVDDVEQRLRRIFARRQAPGPVRLAG</sequence>
<feature type="transmembrane region" description="Helical" evidence="1">
    <location>
        <begin position="864"/>
        <end position="884"/>
    </location>
</feature>
<evidence type="ECO:0000256" key="1">
    <source>
        <dbReference type="SAM" id="Phobius"/>
    </source>
</evidence>
<dbReference type="PANTHER" id="PTHR32063:SF77">
    <property type="entry name" value="ACR FAMILY TRANSPORT PROTEIN"/>
    <property type="match status" value="1"/>
</dbReference>
<dbReference type="AlphaFoldDB" id="A0A4T3F4F9"/>
<organism evidence="2 3">
    <name type="scientific">Alteraurantiacibacter aquimixticola</name>
    <dbReference type="NCBI Taxonomy" id="2489173"/>
    <lineage>
        <taxon>Bacteria</taxon>
        <taxon>Pseudomonadati</taxon>
        <taxon>Pseudomonadota</taxon>
        <taxon>Alphaproteobacteria</taxon>
        <taxon>Sphingomonadales</taxon>
        <taxon>Erythrobacteraceae</taxon>
        <taxon>Alteraurantiacibacter</taxon>
    </lineage>
</organism>
<feature type="transmembrane region" description="Helical" evidence="1">
    <location>
        <begin position="386"/>
        <end position="408"/>
    </location>
</feature>
<name>A0A4T3F4F9_9SPHN</name>
<dbReference type="SUPFAM" id="SSF82866">
    <property type="entry name" value="Multidrug efflux transporter AcrB transmembrane domain"/>
    <property type="match status" value="2"/>
</dbReference>
<dbReference type="Gene3D" id="1.20.1640.10">
    <property type="entry name" value="Multidrug efflux transporter AcrB transmembrane domain"/>
    <property type="match status" value="2"/>
</dbReference>
<keyword evidence="1" id="KW-1133">Transmembrane helix</keyword>
<gene>
    <name evidence="2" type="ORF">E5222_04270</name>
</gene>
<reference evidence="2 3" key="1">
    <citation type="submission" date="2019-04" db="EMBL/GenBank/DDBJ databases">
        <title>Altererythrobacter aquimixticola sp. nov., isolated from sediment of junction between the ocean and a freshwater spring.</title>
        <authorList>
            <person name="Yoon J.-H."/>
        </authorList>
    </citation>
    <scope>NUCLEOTIDE SEQUENCE [LARGE SCALE GENOMIC DNA]</scope>
    <source>
        <strain evidence="2 3">SSKS-13</strain>
    </source>
</reference>
<dbReference type="Gene3D" id="3.30.70.1320">
    <property type="entry name" value="Multidrug efflux transporter AcrB pore domain like"/>
    <property type="match status" value="1"/>
</dbReference>
<feature type="transmembrane region" description="Helical" evidence="1">
    <location>
        <begin position="334"/>
        <end position="351"/>
    </location>
</feature>
<feature type="transmembrane region" description="Helical" evidence="1">
    <location>
        <begin position="358"/>
        <end position="380"/>
    </location>
</feature>
<feature type="transmembrane region" description="Helical" evidence="1">
    <location>
        <begin position="970"/>
        <end position="994"/>
    </location>
</feature>
<dbReference type="GO" id="GO:0005886">
    <property type="term" value="C:plasma membrane"/>
    <property type="evidence" value="ECO:0007669"/>
    <property type="project" value="TreeGrafter"/>
</dbReference>
<accession>A0A4T3F4F9</accession>
<dbReference type="Gene3D" id="3.30.2090.10">
    <property type="entry name" value="Multidrug efflux transporter AcrB TolC docking domain, DN and DC subdomains"/>
    <property type="match status" value="2"/>
</dbReference>
<dbReference type="Proteomes" id="UP000309389">
    <property type="component" value="Unassembled WGS sequence"/>
</dbReference>
<dbReference type="Gene3D" id="3.30.70.1430">
    <property type="entry name" value="Multidrug efflux transporter AcrB pore domain"/>
    <property type="match status" value="2"/>
</dbReference>